<proteinExistence type="predicted"/>
<evidence type="ECO:0000313" key="2">
    <source>
        <dbReference type="Proteomes" id="UP000447434"/>
    </source>
</evidence>
<dbReference type="EMBL" id="WOCE01000020">
    <property type="protein sequence ID" value="KAE9590640.1"/>
    <property type="molecule type" value="Genomic_DNA"/>
</dbReference>
<comment type="caution">
    <text evidence="1">The sequence shown here is derived from an EMBL/GenBank/DDBJ whole genome shotgun (WGS) entry which is preliminary data.</text>
</comment>
<dbReference type="AlphaFoldDB" id="A0A6A4NMV4"/>
<organism evidence="1 2">
    <name type="scientific">Lupinus albus</name>
    <name type="common">White lupine</name>
    <name type="synonym">Lupinus termis</name>
    <dbReference type="NCBI Taxonomy" id="3870"/>
    <lineage>
        <taxon>Eukaryota</taxon>
        <taxon>Viridiplantae</taxon>
        <taxon>Streptophyta</taxon>
        <taxon>Embryophyta</taxon>
        <taxon>Tracheophyta</taxon>
        <taxon>Spermatophyta</taxon>
        <taxon>Magnoliopsida</taxon>
        <taxon>eudicotyledons</taxon>
        <taxon>Gunneridae</taxon>
        <taxon>Pentapetalae</taxon>
        <taxon>rosids</taxon>
        <taxon>fabids</taxon>
        <taxon>Fabales</taxon>
        <taxon>Fabaceae</taxon>
        <taxon>Papilionoideae</taxon>
        <taxon>50 kb inversion clade</taxon>
        <taxon>genistoids sensu lato</taxon>
        <taxon>core genistoids</taxon>
        <taxon>Genisteae</taxon>
        <taxon>Lupinus</taxon>
    </lineage>
</organism>
<name>A0A6A4NMV4_LUPAL</name>
<protein>
    <submittedName>
        <fullName evidence="1">Uncharacterized protein</fullName>
    </submittedName>
</protein>
<gene>
    <name evidence="1" type="ORF">Lalb_Chr20g0109821</name>
</gene>
<reference evidence="2" key="1">
    <citation type="journal article" date="2020" name="Nat. Commun.">
        <title>Genome sequence of the cluster root forming white lupin.</title>
        <authorList>
            <person name="Hufnagel B."/>
            <person name="Marques A."/>
            <person name="Soriano A."/>
            <person name="Marques L."/>
            <person name="Divol F."/>
            <person name="Doumas P."/>
            <person name="Sallet E."/>
            <person name="Mancinotti D."/>
            <person name="Carrere S."/>
            <person name="Marande W."/>
            <person name="Arribat S."/>
            <person name="Keller J."/>
            <person name="Huneau C."/>
            <person name="Blein T."/>
            <person name="Aime D."/>
            <person name="Laguerre M."/>
            <person name="Taylor J."/>
            <person name="Schubert V."/>
            <person name="Nelson M."/>
            <person name="Geu-Flores F."/>
            <person name="Crespi M."/>
            <person name="Gallardo-Guerrero K."/>
            <person name="Delaux P.-M."/>
            <person name="Salse J."/>
            <person name="Berges H."/>
            <person name="Guyot R."/>
            <person name="Gouzy J."/>
            <person name="Peret B."/>
        </authorList>
    </citation>
    <scope>NUCLEOTIDE SEQUENCE [LARGE SCALE GENOMIC DNA]</scope>
    <source>
        <strain evidence="2">cv. Amiga</strain>
    </source>
</reference>
<dbReference type="Proteomes" id="UP000447434">
    <property type="component" value="Chromosome 20"/>
</dbReference>
<sequence>MIYFLLIFSFLPRFYDILSIPSLTHVLLVRVICNMLALSIPSLTRVLLVRVICNMLVLSPS</sequence>
<keyword evidence="2" id="KW-1185">Reference proteome</keyword>
<evidence type="ECO:0000313" key="1">
    <source>
        <dbReference type="EMBL" id="KAE9590640.1"/>
    </source>
</evidence>
<accession>A0A6A4NMV4</accession>